<keyword evidence="2" id="KW-1185">Reference proteome</keyword>
<gene>
    <name evidence="1" type="ORF">AWRI4619_LOCUS270</name>
</gene>
<comment type="caution">
    <text evidence="1">The sequence shown here is derived from an EMBL/GenBank/DDBJ whole genome shotgun (WGS) entry which is preliminary data.</text>
</comment>
<protein>
    <submittedName>
        <fullName evidence="1">Uncharacterized protein</fullName>
    </submittedName>
</protein>
<dbReference type="EMBL" id="CAIJEN010000001">
    <property type="protein sequence ID" value="CAD0081703.1"/>
    <property type="molecule type" value="Genomic_DNA"/>
</dbReference>
<proteinExistence type="predicted"/>
<name>A0A9N8J6I3_9PEZI</name>
<evidence type="ECO:0000313" key="2">
    <source>
        <dbReference type="Proteomes" id="UP000716446"/>
    </source>
</evidence>
<sequence length="105" mass="11556">MPLRKKGMPCSWEYVVEANHTGTLADLDLVPLAAFEESEEAYKICVTSARADAMIKNRPDRLEYLLDEEHIDTNKTGAASVASTVYESSPKALAALLVSRGWDIV</sequence>
<organism evidence="1 2">
    <name type="scientific">Aureobasidium vineae</name>
    <dbReference type="NCBI Taxonomy" id="2773715"/>
    <lineage>
        <taxon>Eukaryota</taxon>
        <taxon>Fungi</taxon>
        <taxon>Dikarya</taxon>
        <taxon>Ascomycota</taxon>
        <taxon>Pezizomycotina</taxon>
        <taxon>Dothideomycetes</taxon>
        <taxon>Dothideomycetidae</taxon>
        <taxon>Dothideales</taxon>
        <taxon>Saccotheciaceae</taxon>
        <taxon>Aureobasidium</taxon>
    </lineage>
</organism>
<accession>A0A9N8J6I3</accession>
<dbReference type="Proteomes" id="UP000716446">
    <property type="component" value="Unassembled WGS sequence"/>
</dbReference>
<evidence type="ECO:0000313" key="1">
    <source>
        <dbReference type="EMBL" id="CAD0081703.1"/>
    </source>
</evidence>
<dbReference type="AlphaFoldDB" id="A0A9N8J6I3"/>
<reference evidence="1" key="1">
    <citation type="submission" date="2020-06" db="EMBL/GenBank/DDBJ databases">
        <authorList>
            <person name="Onetto C."/>
        </authorList>
    </citation>
    <scope>NUCLEOTIDE SEQUENCE</scope>
</reference>